<dbReference type="Pfam" id="PF00270">
    <property type="entry name" value="DEAD"/>
    <property type="match status" value="2"/>
</dbReference>
<dbReference type="GO" id="GO:0005829">
    <property type="term" value="C:cytosol"/>
    <property type="evidence" value="ECO:0007669"/>
    <property type="project" value="TreeGrafter"/>
</dbReference>
<dbReference type="InterPro" id="IPR001870">
    <property type="entry name" value="B30.2/SPRY"/>
</dbReference>
<dbReference type="InterPro" id="IPR011545">
    <property type="entry name" value="DEAD/DEAH_box_helicase_dom"/>
</dbReference>
<reference evidence="14" key="1">
    <citation type="submission" date="2021-01" db="EMBL/GenBank/DDBJ databases">
        <authorList>
            <person name="Corre E."/>
            <person name="Pelletier E."/>
            <person name="Niang G."/>
            <person name="Scheremetjew M."/>
            <person name="Finn R."/>
            <person name="Kale V."/>
            <person name="Holt S."/>
            <person name="Cochrane G."/>
            <person name="Meng A."/>
            <person name="Brown T."/>
            <person name="Cohen L."/>
        </authorList>
    </citation>
    <scope>NUCLEOTIDE SEQUENCE</scope>
    <source>
        <strain evidence="14">CCMP 769</strain>
    </source>
</reference>
<evidence type="ECO:0000256" key="9">
    <source>
        <dbReference type="PROSITE-ProRule" id="PRU00552"/>
    </source>
</evidence>
<dbReference type="SUPFAM" id="SSF49899">
    <property type="entry name" value="Concanavalin A-like lectins/glucanases"/>
    <property type="match status" value="1"/>
</dbReference>
<dbReference type="EMBL" id="HBHW01020973">
    <property type="protein sequence ID" value="CAE0048246.1"/>
    <property type="molecule type" value="Transcribed_RNA"/>
</dbReference>
<evidence type="ECO:0000256" key="1">
    <source>
        <dbReference type="ARBA" id="ARBA00008765"/>
    </source>
</evidence>
<evidence type="ECO:0000259" key="12">
    <source>
        <dbReference type="PROSITE" id="PS51194"/>
    </source>
</evidence>
<dbReference type="SMART" id="SM00449">
    <property type="entry name" value="SPRY"/>
    <property type="match status" value="1"/>
</dbReference>
<dbReference type="InterPro" id="IPR014001">
    <property type="entry name" value="Helicase_ATP-bd"/>
</dbReference>
<dbReference type="SUPFAM" id="SSF52540">
    <property type="entry name" value="P-loop containing nucleoside triphosphate hydrolases"/>
    <property type="match status" value="2"/>
</dbReference>
<dbReference type="InterPro" id="IPR050079">
    <property type="entry name" value="DEAD_box_RNA_helicase"/>
</dbReference>
<feature type="domain" description="Helicase C-terminal" evidence="12">
    <location>
        <begin position="446"/>
        <end position="553"/>
    </location>
</feature>
<evidence type="ECO:0000256" key="3">
    <source>
        <dbReference type="ARBA" id="ARBA00022741"/>
    </source>
</evidence>
<keyword evidence="6" id="KW-0269">Exonuclease</keyword>
<name>A0A7S2ZSQ2_9RHOD</name>
<dbReference type="InterPro" id="IPR013320">
    <property type="entry name" value="ConA-like_dom_sf"/>
</dbReference>
<dbReference type="InterPro" id="IPR001650">
    <property type="entry name" value="Helicase_C-like"/>
</dbReference>
<keyword evidence="3" id="KW-0547">Nucleotide-binding</keyword>
<dbReference type="PROSITE" id="PS51195">
    <property type="entry name" value="Q_MOTIF"/>
    <property type="match status" value="1"/>
</dbReference>
<evidence type="ECO:0000256" key="6">
    <source>
        <dbReference type="ARBA" id="ARBA00022839"/>
    </source>
</evidence>
<dbReference type="PANTHER" id="PTHR47959">
    <property type="entry name" value="ATP-DEPENDENT RNA HELICASE RHLE-RELATED"/>
    <property type="match status" value="1"/>
</dbReference>
<gene>
    <name evidence="14" type="ORF">RMAR00112_LOCUS16235</name>
</gene>
<evidence type="ECO:0000256" key="8">
    <source>
        <dbReference type="ARBA" id="ARBA00032348"/>
    </source>
</evidence>
<dbReference type="Gene3D" id="3.40.50.300">
    <property type="entry name" value="P-loop containing nucleotide triphosphate hydrolases"/>
    <property type="match status" value="3"/>
</dbReference>
<dbReference type="PROSITE" id="PS51192">
    <property type="entry name" value="HELICASE_ATP_BIND_1"/>
    <property type="match status" value="1"/>
</dbReference>
<dbReference type="InterPro" id="IPR043136">
    <property type="entry name" value="B30.2/SPRY_sf"/>
</dbReference>
<evidence type="ECO:0000256" key="4">
    <source>
        <dbReference type="ARBA" id="ARBA00022801"/>
    </source>
</evidence>
<feature type="domain" description="B30.2/SPRY" evidence="10">
    <location>
        <begin position="43"/>
        <end position="230"/>
    </location>
</feature>
<proteinExistence type="inferred from homology"/>
<keyword evidence="7" id="KW-0067">ATP-binding</keyword>
<protein>
    <recommendedName>
        <fullName evidence="8">DEAD box protein 1</fullName>
    </recommendedName>
</protein>
<dbReference type="PROSITE" id="PS51194">
    <property type="entry name" value="HELICASE_CTER"/>
    <property type="match status" value="1"/>
</dbReference>
<evidence type="ECO:0000313" key="14">
    <source>
        <dbReference type="EMBL" id="CAE0048246.1"/>
    </source>
</evidence>
<feature type="short sequence motif" description="Q motif" evidence="9">
    <location>
        <begin position="1"/>
        <end position="30"/>
    </location>
</feature>
<dbReference type="GO" id="GO:0003724">
    <property type="term" value="F:RNA helicase activity"/>
    <property type="evidence" value="ECO:0007669"/>
    <property type="project" value="InterPro"/>
</dbReference>
<evidence type="ECO:0000256" key="2">
    <source>
        <dbReference type="ARBA" id="ARBA00022722"/>
    </source>
</evidence>
<dbReference type="GO" id="GO:0005524">
    <property type="term" value="F:ATP binding"/>
    <property type="evidence" value="ECO:0007669"/>
    <property type="project" value="UniProtKB-KW"/>
</dbReference>
<evidence type="ECO:0000259" key="10">
    <source>
        <dbReference type="PROSITE" id="PS50188"/>
    </source>
</evidence>
<dbReference type="InterPro" id="IPR027417">
    <property type="entry name" value="P-loop_NTPase"/>
</dbReference>
<dbReference type="PROSITE" id="PS50188">
    <property type="entry name" value="B302_SPRY"/>
    <property type="match status" value="1"/>
</dbReference>
<dbReference type="SMART" id="SM00487">
    <property type="entry name" value="DEXDc"/>
    <property type="match status" value="1"/>
</dbReference>
<dbReference type="InterPro" id="IPR014014">
    <property type="entry name" value="RNA_helicase_DEAD_Q_motif"/>
</dbReference>
<organism evidence="14">
    <name type="scientific">Rhodosorus marinus</name>
    <dbReference type="NCBI Taxonomy" id="101924"/>
    <lineage>
        <taxon>Eukaryota</taxon>
        <taxon>Rhodophyta</taxon>
        <taxon>Stylonematophyceae</taxon>
        <taxon>Stylonematales</taxon>
        <taxon>Stylonemataceae</taxon>
        <taxon>Rhodosorus</taxon>
    </lineage>
</organism>
<keyword evidence="5" id="KW-0347">Helicase</keyword>
<dbReference type="Pfam" id="PF00271">
    <property type="entry name" value="Helicase_C"/>
    <property type="match status" value="1"/>
</dbReference>
<dbReference type="GO" id="GO:0004527">
    <property type="term" value="F:exonuclease activity"/>
    <property type="evidence" value="ECO:0007669"/>
    <property type="project" value="UniProtKB-KW"/>
</dbReference>
<dbReference type="Pfam" id="PF00622">
    <property type="entry name" value="SPRY"/>
    <property type="match status" value="1"/>
</dbReference>
<dbReference type="AlphaFoldDB" id="A0A7S2ZSQ2"/>
<dbReference type="PANTHER" id="PTHR47959:SF1">
    <property type="entry name" value="ATP-DEPENDENT RNA HELICASE DBPA"/>
    <property type="match status" value="1"/>
</dbReference>
<comment type="similarity">
    <text evidence="1">Belongs to the DEAD box helicase family. DDX1 subfamily.</text>
</comment>
<keyword evidence="4" id="KW-0378">Hydrolase</keyword>
<evidence type="ECO:0000259" key="11">
    <source>
        <dbReference type="PROSITE" id="PS51192"/>
    </source>
</evidence>
<dbReference type="GO" id="GO:0003676">
    <property type="term" value="F:nucleic acid binding"/>
    <property type="evidence" value="ECO:0007669"/>
    <property type="project" value="InterPro"/>
</dbReference>
<feature type="domain" description="Helicase ATP-binding" evidence="11">
    <location>
        <begin position="240"/>
        <end position="389"/>
    </location>
</feature>
<dbReference type="Gene3D" id="2.60.120.920">
    <property type="match status" value="1"/>
</dbReference>
<dbReference type="InterPro" id="IPR003877">
    <property type="entry name" value="SPRY_dom"/>
</dbReference>
<accession>A0A7S2ZSQ2</accession>
<dbReference type="SMART" id="SM00490">
    <property type="entry name" value="HELICc"/>
    <property type="match status" value="1"/>
</dbReference>
<keyword evidence="2" id="KW-0540">Nuclease</keyword>
<evidence type="ECO:0000256" key="7">
    <source>
        <dbReference type="ARBA" id="ARBA00022840"/>
    </source>
</evidence>
<evidence type="ECO:0000259" key="13">
    <source>
        <dbReference type="PROSITE" id="PS51195"/>
    </source>
</evidence>
<dbReference type="CDD" id="cd18787">
    <property type="entry name" value="SF2_C_DEAD"/>
    <property type="match status" value="1"/>
</dbReference>
<sequence length="553" mass="60052">MSFQELGLRNDLCRFLTEEQGWKIPRPVQAETIAQMLCGRDLCVVAPTGSGKTAAFCLPLVQRCIERQLKPAQPVRHSADAIEWRAENCNIESSSISARRANSWGYARADIPVTDGKCYYEVQTLSDGICRLGWATGNSSKNLGSDAFGFGYGATGVKVNNSTFEKYGSSFSVKGRTVGCALDTESRKIWFLMDGVSLGDAFEYVPTTPLLPAICVKDATVRVIFEGAKLKFDPPPGCKALLEMSSKRRGHASTQSPLAVIVEPNADLALQVYNFLVLCTARLDGDLRIPIGVSAKKIERSNGVGGDGGILVATLARLDDLCSSGQLSLNTTEIIVVDEADVLASSSAKQIRKICDFPLEQSQVSFFSATLPSAALSSLSSDVQVNPEWVKLHGLPIPSSVHILVHYVSKAKMALPNRGLRHLDADGLKENSDLPRVELRPEKVVKLMQIISQLSIGRAVVYVRTRKEADGLSKALHSNGISSIVYGSSPRALEEFRCGKVRFLVASDGGERGLDIPYLEYVFLLSVPESTHKFVHRVGRIGMNYSVPAPSTQ</sequence>
<feature type="domain" description="DEAD-box RNA helicase Q" evidence="13">
    <location>
        <begin position="1"/>
        <end position="30"/>
    </location>
</feature>
<evidence type="ECO:0000256" key="5">
    <source>
        <dbReference type="ARBA" id="ARBA00022806"/>
    </source>
</evidence>